<name>W0JMW6_9EURY</name>
<feature type="transmembrane region" description="Helical" evidence="1">
    <location>
        <begin position="6"/>
        <end position="28"/>
    </location>
</feature>
<feature type="transmembrane region" description="Helical" evidence="1">
    <location>
        <begin position="203"/>
        <end position="220"/>
    </location>
</feature>
<dbReference type="KEGG" id="hlr:HALLA_07120"/>
<dbReference type="GeneID" id="25144257"/>
<keyword evidence="3" id="KW-1185">Reference proteome</keyword>
<feature type="transmembrane region" description="Helical" evidence="1">
    <location>
        <begin position="178"/>
        <end position="197"/>
    </location>
</feature>
<keyword evidence="1" id="KW-1133">Transmembrane helix</keyword>
<dbReference type="AlphaFoldDB" id="W0JMW6"/>
<dbReference type="PATRIC" id="fig|797299.3.peg.465"/>
<evidence type="ECO:0000313" key="3">
    <source>
        <dbReference type="Proteomes" id="UP000019024"/>
    </source>
</evidence>
<dbReference type="HOGENOM" id="CLU_078139_1_0_2"/>
<sequence length="249" mass="26889">MSASGLSTPLAFLVAVSAVALALVHLFVGRLELVDRVPRSRWLSFAGGVSIAYVFVHIIPEIHEAVLAVAGWDPVVSFAEAHVYLIVLLGFVVFYGLEQYVRSSNVTAIRYGLEPSTGVFWIHVGSFAAYNGLIGYLLVHREDPGVAGLATFAVAMALHFAVNDSGLRSHHGRLYHDYGRWVLAAAVLVGSSVGFAVEITEPLVSVLFAFLAGGIILNVIKEELPAERESRFWAFTLGATMYAAVLLFV</sequence>
<dbReference type="RefSeq" id="WP_049951864.1">
    <property type="nucleotide sequence ID" value="NZ_CP007055.1"/>
</dbReference>
<evidence type="ECO:0000313" key="2">
    <source>
        <dbReference type="EMBL" id="AHF98656.1"/>
    </source>
</evidence>
<dbReference type="STRING" id="797299.HALLA_07120"/>
<feature type="transmembrane region" description="Helical" evidence="1">
    <location>
        <begin position="118"/>
        <end position="139"/>
    </location>
</feature>
<feature type="transmembrane region" description="Helical" evidence="1">
    <location>
        <begin position="145"/>
        <end position="166"/>
    </location>
</feature>
<dbReference type="Proteomes" id="UP000019024">
    <property type="component" value="Chromosome"/>
</dbReference>
<organism evidence="2 3">
    <name type="scientific">Halostagnicola larsenii XH-48</name>
    <dbReference type="NCBI Taxonomy" id="797299"/>
    <lineage>
        <taxon>Archaea</taxon>
        <taxon>Methanobacteriati</taxon>
        <taxon>Methanobacteriota</taxon>
        <taxon>Stenosarchaea group</taxon>
        <taxon>Halobacteria</taxon>
        <taxon>Halobacteriales</taxon>
        <taxon>Natrialbaceae</taxon>
        <taxon>Halostagnicola</taxon>
    </lineage>
</organism>
<dbReference type="EMBL" id="CP007055">
    <property type="protein sequence ID" value="AHF98656.1"/>
    <property type="molecule type" value="Genomic_DNA"/>
</dbReference>
<proteinExistence type="predicted"/>
<gene>
    <name evidence="2" type="ORF">HALLA_07120</name>
</gene>
<accession>W0JMW6</accession>
<dbReference type="eggNOG" id="arCOG10317">
    <property type="taxonomic scope" value="Archaea"/>
</dbReference>
<feature type="transmembrane region" description="Helical" evidence="1">
    <location>
        <begin position="79"/>
        <end position="97"/>
    </location>
</feature>
<protein>
    <submittedName>
        <fullName evidence="2">Membrane protein</fullName>
    </submittedName>
</protein>
<feature type="transmembrane region" description="Helical" evidence="1">
    <location>
        <begin position="40"/>
        <end position="59"/>
    </location>
</feature>
<reference evidence="2 3" key="1">
    <citation type="submission" date="2014-01" db="EMBL/GenBank/DDBJ databases">
        <authorList>
            <consortium name="DOE Joint Genome Institute"/>
            <person name="Anderson I."/>
            <person name="Huntemann M."/>
            <person name="Han J."/>
            <person name="Chen A."/>
            <person name="Kyrpides N."/>
            <person name="Mavromatis K."/>
            <person name="Markowitz V."/>
            <person name="Palaniappan K."/>
            <person name="Ivanova N."/>
            <person name="Schaumberg A."/>
            <person name="Pati A."/>
            <person name="Liolios K."/>
            <person name="Nordberg H.P."/>
            <person name="Cantor M.N."/>
            <person name="Hua S.X."/>
            <person name="Woyke T."/>
        </authorList>
    </citation>
    <scope>NUCLEOTIDE SEQUENCE [LARGE SCALE GENOMIC DNA]</scope>
    <source>
        <strain evidence="2 3">XH-48</strain>
    </source>
</reference>
<keyword evidence="1" id="KW-0812">Transmembrane</keyword>
<feature type="transmembrane region" description="Helical" evidence="1">
    <location>
        <begin position="232"/>
        <end position="248"/>
    </location>
</feature>
<evidence type="ECO:0000256" key="1">
    <source>
        <dbReference type="SAM" id="Phobius"/>
    </source>
</evidence>
<keyword evidence="1" id="KW-0472">Membrane</keyword>
<dbReference type="OrthoDB" id="306050at2157"/>